<feature type="region of interest" description="Disordered" evidence="1">
    <location>
        <begin position="160"/>
        <end position="180"/>
    </location>
</feature>
<evidence type="ECO:0000256" key="1">
    <source>
        <dbReference type="SAM" id="MobiDB-lite"/>
    </source>
</evidence>
<name>A0ABR1BHI7_POLSC</name>
<feature type="compositionally biased region" description="Basic residues" evidence="1">
    <location>
        <begin position="43"/>
        <end position="52"/>
    </location>
</feature>
<organism evidence="2 3">
    <name type="scientific">Polyplax serrata</name>
    <name type="common">Common mouse louse</name>
    <dbReference type="NCBI Taxonomy" id="468196"/>
    <lineage>
        <taxon>Eukaryota</taxon>
        <taxon>Metazoa</taxon>
        <taxon>Ecdysozoa</taxon>
        <taxon>Arthropoda</taxon>
        <taxon>Hexapoda</taxon>
        <taxon>Insecta</taxon>
        <taxon>Pterygota</taxon>
        <taxon>Neoptera</taxon>
        <taxon>Paraneoptera</taxon>
        <taxon>Psocodea</taxon>
        <taxon>Troctomorpha</taxon>
        <taxon>Phthiraptera</taxon>
        <taxon>Anoplura</taxon>
        <taxon>Polyplacidae</taxon>
        <taxon>Polyplax</taxon>
    </lineage>
</organism>
<proteinExistence type="predicted"/>
<feature type="compositionally biased region" description="Basic and acidic residues" evidence="1">
    <location>
        <begin position="58"/>
        <end position="79"/>
    </location>
</feature>
<evidence type="ECO:0000313" key="2">
    <source>
        <dbReference type="EMBL" id="KAK6641442.1"/>
    </source>
</evidence>
<gene>
    <name evidence="2" type="ORF">RUM44_013153</name>
</gene>
<evidence type="ECO:0000313" key="3">
    <source>
        <dbReference type="Proteomes" id="UP001359485"/>
    </source>
</evidence>
<comment type="caution">
    <text evidence="2">The sequence shown here is derived from an EMBL/GenBank/DDBJ whole genome shotgun (WGS) entry which is preliminary data.</text>
</comment>
<dbReference type="Proteomes" id="UP001359485">
    <property type="component" value="Unassembled WGS sequence"/>
</dbReference>
<dbReference type="EMBL" id="JAWJWF010000001">
    <property type="protein sequence ID" value="KAK6641442.1"/>
    <property type="molecule type" value="Genomic_DNA"/>
</dbReference>
<sequence length="180" mass="20996">MKSLKIKIINPAYIVKEGTGCQRQKKKSMLKYLLDFHSTIGHTRPRRNKKRISGGGRRNVEQTDGRPERRQEYPEDRSVPRKSFRRANWFRSANTAQRQLEEFNYKNDRGSGHTNRLRKLIFPRTLALGNGQYLDKPSGRKLNMTHGKAQSSIKVRPRNGLRPIRRRPPETSMGRNVTET</sequence>
<accession>A0ABR1BHI7</accession>
<feature type="region of interest" description="Disordered" evidence="1">
    <location>
        <begin position="41"/>
        <end position="80"/>
    </location>
</feature>
<protein>
    <submittedName>
        <fullName evidence="2">Uncharacterized protein</fullName>
    </submittedName>
</protein>
<reference evidence="2 3" key="1">
    <citation type="submission" date="2023-09" db="EMBL/GenBank/DDBJ databases">
        <title>Genomes of two closely related lineages of the louse Polyplax serrata with different host specificities.</title>
        <authorList>
            <person name="Martinu J."/>
            <person name="Tarabai H."/>
            <person name="Stefka J."/>
            <person name="Hypsa V."/>
        </authorList>
    </citation>
    <scope>NUCLEOTIDE SEQUENCE [LARGE SCALE GENOMIC DNA]</scope>
    <source>
        <strain evidence="2">98ZLc_SE</strain>
    </source>
</reference>
<keyword evidence="3" id="KW-1185">Reference proteome</keyword>